<evidence type="ECO:0000313" key="3">
    <source>
        <dbReference type="Proteomes" id="UP000677054"/>
    </source>
</evidence>
<gene>
    <name evidence="2" type="ORF">DSTB1V02_LOCUS9772</name>
</gene>
<feature type="compositionally biased region" description="Basic and acidic residues" evidence="1">
    <location>
        <begin position="623"/>
        <end position="651"/>
    </location>
</feature>
<feature type="region of interest" description="Disordered" evidence="1">
    <location>
        <begin position="41"/>
        <end position="80"/>
    </location>
</feature>
<reference evidence="2" key="1">
    <citation type="submission" date="2020-11" db="EMBL/GenBank/DDBJ databases">
        <authorList>
            <person name="Tran Van P."/>
        </authorList>
    </citation>
    <scope>NUCLEOTIDE SEQUENCE</scope>
</reference>
<dbReference type="EMBL" id="LR902117">
    <property type="protein sequence ID" value="CAD7249988.1"/>
    <property type="molecule type" value="Genomic_DNA"/>
</dbReference>
<dbReference type="AlphaFoldDB" id="A0A7R9A9H5"/>
<feature type="compositionally biased region" description="Polar residues" evidence="1">
    <location>
        <begin position="832"/>
        <end position="842"/>
    </location>
</feature>
<protein>
    <submittedName>
        <fullName evidence="2">Uncharacterized protein</fullName>
    </submittedName>
</protein>
<feature type="region of interest" description="Disordered" evidence="1">
    <location>
        <begin position="753"/>
        <end position="790"/>
    </location>
</feature>
<dbReference type="EMBL" id="CAJPEV010002600">
    <property type="protein sequence ID" value="CAG0897434.1"/>
    <property type="molecule type" value="Genomic_DNA"/>
</dbReference>
<feature type="region of interest" description="Disordered" evidence="1">
    <location>
        <begin position="512"/>
        <end position="534"/>
    </location>
</feature>
<feature type="compositionally biased region" description="Low complexity" evidence="1">
    <location>
        <begin position="753"/>
        <end position="762"/>
    </location>
</feature>
<dbReference type="Proteomes" id="UP000677054">
    <property type="component" value="Unassembled WGS sequence"/>
</dbReference>
<feature type="region of interest" description="Disordered" evidence="1">
    <location>
        <begin position="804"/>
        <end position="842"/>
    </location>
</feature>
<organism evidence="2">
    <name type="scientific">Darwinula stevensoni</name>
    <dbReference type="NCBI Taxonomy" id="69355"/>
    <lineage>
        <taxon>Eukaryota</taxon>
        <taxon>Metazoa</taxon>
        <taxon>Ecdysozoa</taxon>
        <taxon>Arthropoda</taxon>
        <taxon>Crustacea</taxon>
        <taxon>Oligostraca</taxon>
        <taxon>Ostracoda</taxon>
        <taxon>Podocopa</taxon>
        <taxon>Podocopida</taxon>
        <taxon>Darwinulocopina</taxon>
        <taxon>Darwinuloidea</taxon>
        <taxon>Darwinulidae</taxon>
        <taxon>Darwinula</taxon>
    </lineage>
</organism>
<evidence type="ECO:0000256" key="1">
    <source>
        <dbReference type="SAM" id="MobiDB-lite"/>
    </source>
</evidence>
<feature type="compositionally biased region" description="Acidic residues" evidence="1">
    <location>
        <begin position="580"/>
        <end position="589"/>
    </location>
</feature>
<proteinExistence type="predicted"/>
<accession>A0A7R9A9H5</accession>
<feature type="region of interest" description="Disordered" evidence="1">
    <location>
        <begin position="564"/>
        <end position="596"/>
    </location>
</feature>
<name>A0A7R9A9H5_9CRUS</name>
<evidence type="ECO:0000313" key="2">
    <source>
        <dbReference type="EMBL" id="CAD7249988.1"/>
    </source>
</evidence>
<feature type="region of interest" description="Disordered" evidence="1">
    <location>
        <begin position="612"/>
        <end position="680"/>
    </location>
</feature>
<sequence length="863" mass="97372">MPFGPKAVFHNKSHLIRCLRRLDSTEGTSKLDAQKSAVKVHLSSIRADDTRSGTPSGHPLRRTSRHPCSPTTGGKDVRTAPCFDEPQFHLVLAMESRKDLTFRHGKTRKGLTLRHGEIRLYPSRNTGTRWTAKQTRAGEDTRKDTARSCQNTQGAFFTELFKSSWTRLSQEFFEENYGEDFGSENTWVHLRYLLESLSKSNLDRSYFQTENVFDCFRDALAAVWNYRIHGTDVNKKEMMDNVFSLVSLLLSHLSGNSPSGQELASTSSCMEYLILEYNDISNAVTNAHVQKRLFAVTAALVSLLSNPRNPRNQGKCDSIIRSVRRLVSCEEWLYAVRREIYNSAVDLIPQLFHFTLFLLYALLDDCPPNQVLFAQSCSGYHCLLRMMKTFLHREEMADWARESLHLVLRLFLMLLEKDIPLHTPHLGLEITASLRDLIIPCSYTRPTIPYLQTVSLGIHCMWELGKRNRDYVLLKVIPPLLIKLYKFPLCQPLKPTLKLIFNIHKGRKIGREEASQSRDALAETGPPLTWPQPPPADFLHLPLSHSSQEGFVVLQSDSSSEEIDLPSWSGLVKSNNAQTDNEDVEDGTSQEEMCHEDASQEICLNWTEHKSEGALSQNHKRSPGKDRSQEGGRSEDELSREAKRHKDERSQKHLMSKKPRSQEGALSHKHKASQEDKPSEDVAYRVMQWKEGECSIRTSIFVQHSMTSDSDAMECYPDEVSRREPMEESENFDPEMLPLASLSAEVPSVSLELPSALPSSESNPVSREGESASARMDKVKESSASSSISSSVLVDHLKQAIAIYSKKPSEEEPMKFSPQPSEEDPVIANVPNPETQSTPVSSSIFTLDLASSPDTCPQNPSTH</sequence>
<feature type="compositionally biased region" description="Basic and acidic residues" evidence="1">
    <location>
        <begin position="767"/>
        <end position="781"/>
    </location>
</feature>
<keyword evidence="3" id="KW-1185">Reference proteome</keyword>